<name>A0ABV2P8E8_9MICC</name>
<protein>
    <submittedName>
        <fullName evidence="2">Na+/proline symporter</fullName>
    </submittedName>
</protein>
<feature type="transmembrane region" description="Helical" evidence="1">
    <location>
        <begin position="44"/>
        <end position="67"/>
    </location>
</feature>
<keyword evidence="1" id="KW-0812">Transmembrane</keyword>
<keyword evidence="3" id="KW-1185">Reference proteome</keyword>
<keyword evidence="1" id="KW-0472">Membrane</keyword>
<dbReference type="Proteomes" id="UP001549307">
    <property type="component" value="Unassembled WGS sequence"/>
</dbReference>
<evidence type="ECO:0000313" key="2">
    <source>
        <dbReference type="EMBL" id="MET4540822.1"/>
    </source>
</evidence>
<feature type="transmembrane region" description="Helical" evidence="1">
    <location>
        <begin position="79"/>
        <end position="101"/>
    </location>
</feature>
<proteinExistence type="predicted"/>
<evidence type="ECO:0000313" key="3">
    <source>
        <dbReference type="Proteomes" id="UP001549307"/>
    </source>
</evidence>
<comment type="caution">
    <text evidence="2">The sequence shown here is derived from an EMBL/GenBank/DDBJ whole genome shotgun (WGS) entry which is preliminary data.</text>
</comment>
<organism evidence="2 3">
    <name type="scientific">Arthrobacter bambusae</name>
    <dbReference type="NCBI Taxonomy" id="1338426"/>
    <lineage>
        <taxon>Bacteria</taxon>
        <taxon>Bacillati</taxon>
        <taxon>Actinomycetota</taxon>
        <taxon>Actinomycetes</taxon>
        <taxon>Micrococcales</taxon>
        <taxon>Micrococcaceae</taxon>
        <taxon>Arthrobacter</taxon>
    </lineage>
</organism>
<dbReference type="EMBL" id="JBEPSN010000006">
    <property type="protein sequence ID" value="MET4540822.1"/>
    <property type="molecule type" value="Genomic_DNA"/>
</dbReference>
<sequence length="108" mass="11489">MVSLIGAIVSVPAAAFLGFALGFYPSRMECTQETLGSGCYEGELLMAVLAFGVLFLPFFLPSLMMSLSAHSGPRRLSSWWPLIVLCAVPLTVVVVAALSALTDPNAYF</sequence>
<reference evidence="2 3" key="1">
    <citation type="submission" date="2024-06" db="EMBL/GenBank/DDBJ databases">
        <title>Sorghum-associated microbial communities from plants grown in Nebraska, USA.</title>
        <authorList>
            <person name="Schachtman D."/>
        </authorList>
    </citation>
    <scope>NUCLEOTIDE SEQUENCE [LARGE SCALE GENOMIC DNA]</scope>
    <source>
        <strain evidence="2 3">3552</strain>
    </source>
</reference>
<accession>A0ABV2P8E8</accession>
<keyword evidence="1" id="KW-1133">Transmembrane helix</keyword>
<evidence type="ECO:0000256" key="1">
    <source>
        <dbReference type="SAM" id="Phobius"/>
    </source>
</evidence>
<gene>
    <name evidence="2" type="ORF">ABIE37_002610</name>
</gene>